<dbReference type="EMBL" id="FN545225">
    <property type="protein sequence ID" value="CBA74261.1"/>
    <property type="molecule type" value="Genomic_DNA"/>
</dbReference>
<dbReference type="Pfam" id="PF08346">
    <property type="entry name" value="AntA"/>
    <property type="match status" value="1"/>
</dbReference>
<organism evidence="2">
    <name type="scientific">Arsenophonus nasoniae</name>
    <name type="common">son-killer infecting Nasonia vitripennis</name>
    <dbReference type="NCBI Taxonomy" id="638"/>
    <lineage>
        <taxon>Bacteria</taxon>
        <taxon>Pseudomonadati</taxon>
        <taxon>Pseudomonadota</taxon>
        <taxon>Gammaproteobacteria</taxon>
        <taxon>Enterobacterales</taxon>
        <taxon>Morganellaceae</taxon>
        <taxon>Arsenophonus</taxon>
    </lineage>
</organism>
<dbReference type="AlphaFoldDB" id="D2U0Z7"/>
<evidence type="ECO:0000313" key="2">
    <source>
        <dbReference type="EMBL" id="CBA74261.1"/>
    </source>
</evidence>
<proteinExistence type="predicted"/>
<reference evidence="2" key="1">
    <citation type="journal article" date="2010" name="Insect Mol. Biol.">
        <title>The draft genome sequence of Arsenophonus nasoniae, son-killer bacterium of Nasonia vitripennis, reveals genes associated with virulence and symbiosis.</title>
        <authorList>
            <person name="Wilkes T."/>
            <person name="Darby A.C."/>
            <person name="Choi J."/>
            <person name="Colborne J.K."/>
            <person name="Werren J.H."/>
            <person name="Hurst G.D.D."/>
        </authorList>
    </citation>
    <scope>NUCLEOTIDE SEQUENCE</scope>
</reference>
<sequence>MRDHLMQSFINIETKNINGELITMVNAHDLHYFLGSKQDFNTWMKKGISDFRLVENKDFICLHKKMEANNATIIDYHISLDMAKELSMVEGNEKGNLTRKYLQQIICSC</sequence>
<feature type="domain" description="AntA/AntB antirepressor" evidence="1">
    <location>
        <begin position="25"/>
        <end position="90"/>
    </location>
</feature>
<evidence type="ECO:0000259" key="1">
    <source>
        <dbReference type="Pfam" id="PF08346"/>
    </source>
</evidence>
<accession>D2U0Z7</accession>
<dbReference type="InterPro" id="IPR013557">
    <property type="entry name" value="AntA/B_antirep"/>
</dbReference>
<gene>
    <name evidence="2" type="ORF">ARN_21900</name>
</gene>
<name>D2U0Z7_9GAMM</name>
<protein>
    <submittedName>
        <fullName evidence="2">Phage transcriptional regulator</fullName>
    </submittedName>
</protein>